<evidence type="ECO:0000313" key="2">
    <source>
        <dbReference type="EMBL" id="MBX01959.1"/>
    </source>
</evidence>
<evidence type="ECO:0000256" key="1">
    <source>
        <dbReference type="SAM" id="Phobius"/>
    </source>
</evidence>
<dbReference type="AlphaFoldDB" id="A0A2P2K8A1"/>
<dbReference type="EMBL" id="GGEC01021475">
    <property type="protein sequence ID" value="MBX01959.1"/>
    <property type="molecule type" value="Transcribed_RNA"/>
</dbReference>
<keyword evidence="1" id="KW-0812">Transmembrane</keyword>
<organism evidence="2">
    <name type="scientific">Rhizophora mucronata</name>
    <name type="common">Asiatic mangrove</name>
    <dbReference type="NCBI Taxonomy" id="61149"/>
    <lineage>
        <taxon>Eukaryota</taxon>
        <taxon>Viridiplantae</taxon>
        <taxon>Streptophyta</taxon>
        <taxon>Embryophyta</taxon>
        <taxon>Tracheophyta</taxon>
        <taxon>Spermatophyta</taxon>
        <taxon>Magnoliopsida</taxon>
        <taxon>eudicotyledons</taxon>
        <taxon>Gunneridae</taxon>
        <taxon>Pentapetalae</taxon>
        <taxon>rosids</taxon>
        <taxon>fabids</taxon>
        <taxon>Malpighiales</taxon>
        <taxon>Rhizophoraceae</taxon>
        <taxon>Rhizophora</taxon>
    </lineage>
</organism>
<reference evidence="2" key="1">
    <citation type="submission" date="2018-02" db="EMBL/GenBank/DDBJ databases">
        <title>Rhizophora mucronata_Transcriptome.</title>
        <authorList>
            <person name="Meera S.P."/>
            <person name="Sreeshan A."/>
            <person name="Augustine A."/>
        </authorList>
    </citation>
    <scope>NUCLEOTIDE SEQUENCE</scope>
    <source>
        <tissue evidence="2">Leaf</tissue>
    </source>
</reference>
<sequence length="38" mass="4622">MAKFVLYYSLLLIIATFHIFLVICLYQIYEIFSWQVSM</sequence>
<accession>A0A2P2K8A1</accession>
<protein>
    <submittedName>
        <fullName evidence="2">Uncharacterized protein</fullName>
    </submittedName>
</protein>
<proteinExistence type="predicted"/>
<keyword evidence="1" id="KW-0472">Membrane</keyword>
<name>A0A2P2K8A1_RHIMU</name>
<keyword evidence="1" id="KW-1133">Transmembrane helix</keyword>
<feature type="transmembrane region" description="Helical" evidence="1">
    <location>
        <begin position="6"/>
        <end position="29"/>
    </location>
</feature>